<keyword evidence="5" id="KW-0067">ATP-binding</keyword>
<evidence type="ECO:0000256" key="5">
    <source>
        <dbReference type="ARBA" id="ARBA00022840"/>
    </source>
</evidence>
<comment type="caution">
    <text evidence="9">The sequence shown here is derived from an EMBL/GenBank/DDBJ whole genome shotgun (WGS) entry which is preliminary data.</text>
</comment>
<dbReference type="InterPro" id="IPR000719">
    <property type="entry name" value="Prot_kinase_dom"/>
</dbReference>
<evidence type="ECO:0000259" key="8">
    <source>
        <dbReference type="PROSITE" id="PS50011"/>
    </source>
</evidence>
<dbReference type="AlphaFoldDB" id="A0A9N9AUR3"/>
<organism evidence="9 10">
    <name type="scientific">Diversispora eburnea</name>
    <dbReference type="NCBI Taxonomy" id="1213867"/>
    <lineage>
        <taxon>Eukaryota</taxon>
        <taxon>Fungi</taxon>
        <taxon>Fungi incertae sedis</taxon>
        <taxon>Mucoromycota</taxon>
        <taxon>Glomeromycotina</taxon>
        <taxon>Glomeromycetes</taxon>
        <taxon>Diversisporales</taxon>
        <taxon>Diversisporaceae</taxon>
        <taxon>Diversispora</taxon>
    </lineage>
</organism>
<feature type="domain" description="Protein kinase" evidence="8">
    <location>
        <begin position="226"/>
        <end position="349"/>
    </location>
</feature>
<dbReference type="OrthoDB" id="2377482at2759"/>
<reference evidence="9" key="1">
    <citation type="submission" date="2021-06" db="EMBL/GenBank/DDBJ databases">
        <authorList>
            <person name="Kallberg Y."/>
            <person name="Tangrot J."/>
            <person name="Rosling A."/>
        </authorList>
    </citation>
    <scope>NUCLEOTIDE SEQUENCE</scope>
    <source>
        <strain evidence="9">AZ414A</strain>
    </source>
</reference>
<dbReference type="Gene3D" id="2.60.40.150">
    <property type="entry name" value="C2 domain"/>
    <property type="match status" value="1"/>
</dbReference>
<dbReference type="GO" id="GO:0004674">
    <property type="term" value="F:protein serine/threonine kinase activity"/>
    <property type="evidence" value="ECO:0007669"/>
    <property type="project" value="UniProtKB-KW"/>
</dbReference>
<feature type="domain" description="C2" evidence="7">
    <location>
        <begin position="57"/>
        <end position="193"/>
    </location>
</feature>
<evidence type="ECO:0000256" key="1">
    <source>
        <dbReference type="ARBA" id="ARBA00022527"/>
    </source>
</evidence>
<feature type="compositionally biased region" description="Basic and acidic residues" evidence="6">
    <location>
        <begin position="44"/>
        <end position="58"/>
    </location>
</feature>
<evidence type="ECO:0000256" key="3">
    <source>
        <dbReference type="ARBA" id="ARBA00022741"/>
    </source>
</evidence>
<evidence type="ECO:0000256" key="4">
    <source>
        <dbReference type="ARBA" id="ARBA00022777"/>
    </source>
</evidence>
<evidence type="ECO:0000256" key="2">
    <source>
        <dbReference type="ARBA" id="ARBA00022679"/>
    </source>
</evidence>
<name>A0A9N9AUR3_9GLOM</name>
<feature type="region of interest" description="Disordered" evidence="6">
    <location>
        <begin position="26"/>
        <end position="58"/>
    </location>
</feature>
<accession>A0A9N9AUR3</accession>
<proteinExistence type="predicted"/>
<dbReference type="EMBL" id="CAJVPK010000722">
    <property type="protein sequence ID" value="CAG8543004.1"/>
    <property type="molecule type" value="Genomic_DNA"/>
</dbReference>
<keyword evidence="10" id="KW-1185">Reference proteome</keyword>
<keyword evidence="4" id="KW-0418">Kinase</keyword>
<evidence type="ECO:0000313" key="10">
    <source>
        <dbReference type="Proteomes" id="UP000789706"/>
    </source>
</evidence>
<evidence type="ECO:0000256" key="6">
    <source>
        <dbReference type="SAM" id="MobiDB-lite"/>
    </source>
</evidence>
<dbReference type="PROSITE" id="PS50011">
    <property type="entry name" value="PROTEIN_KINASE_DOM"/>
    <property type="match status" value="1"/>
</dbReference>
<dbReference type="Pfam" id="PF00069">
    <property type="entry name" value="Pkinase"/>
    <property type="match status" value="1"/>
</dbReference>
<dbReference type="Gene3D" id="3.30.200.20">
    <property type="entry name" value="Phosphorylase Kinase, domain 1"/>
    <property type="match status" value="1"/>
</dbReference>
<evidence type="ECO:0000259" key="7">
    <source>
        <dbReference type="PROSITE" id="PS50004"/>
    </source>
</evidence>
<keyword evidence="2" id="KW-0808">Transferase</keyword>
<gene>
    <name evidence="9" type="ORF">DEBURN_LOCUS6709</name>
</gene>
<dbReference type="InterPro" id="IPR035892">
    <property type="entry name" value="C2_domain_sf"/>
</dbReference>
<dbReference type="Proteomes" id="UP000789706">
    <property type="component" value="Unassembled WGS sequence"/>
</dbReference>
<keyword evidence="3" id="KW-0547">Nucleotide-binding</keyword>
<dbReference type="SUPFAM" id="SSF49562">
    <property type="entry name" value="C2 domain (Calcium/lipid-binding domain, CaLB)"/>
    <property type="match status" value="1"/>
</dbReference>
<protein>
    <submittedName>
        <fullName evidence="9">3218_t:CDS:1</fullName>
    </submittedName>
</protein>
<dbReference type="SMART" id="SM00220">
    <property type="entry name" value="S_TKc"/>
    <property type="match status" value="1"/>
</dbReference>
<dbReference type="GO" id="GO:0005524">
    <property type="term" value="F:ATP binding"/>
    <property type="evidence" value="ECO:0007669"/>
    <property type="project" value="UniProtKB-KW"/>
</dbReference>
<dbReference type="InterPro" id="IPR000008">
    <property type="entry name" value="C2_dom"/>
</dbReference>
<dbReference type="InterPro" id="IPR011009">
    <property type="entry name" value="Kinase-like_dom_sf"/>
</dbReference>
<keyword evidence="1" id="KW-0723">Serine/threonine-protein kinase</keyword>
<evidence type="ECO:0000313" key="9">
    <source>
        <dbReference type="EMBL" id="CAG8543004.1"/>
    </source>
</evidence>
<feature type="compositionally biased region" description="Polar residues" evidence="6">
    <location>
        <begin position="33"/>
        <end position="43"/>
    </location>
</feature>
<sequence length="349" mass="39997">MIEYFKKKFVEWGIIDKSLMTPSLEHNSEKAIQKQTSQDSYQDTLEHGQETPRSEFRSSDQNITAFDNVSKAFAGRLSVTVIEGREINVANFQSRAYCVVEFGQCEVITKEAIRQNNTSMSRGGKSMNFLDLVRADTSPVWKQKAVFDVAHLDGEVCVSIYERVPGHAQPEIFLGTLKIQLPKHPNQIVDDWFKLSPRNKEIVTGEVHVRLSYEKVEKSLLTPSSFEIIKLIRKGNFVKVFQVRKKDTNRTYTMKVLQKQDLIEQGEVEHTSSEKNSPIQAGQCPFLVGLKYLFQTKSHLYLVTDFTNGDELFLNLQNEGRLSDERAEFYAAEIVPTLEHLYSNGIIYR</sequence>
<dbReference type="Gene3D" id="1.10.510.10">
    <property type="entry name" value="Transferase(Phosphotransferase) domain 1"/>
    <property type="match status" value="1"/>
</dbReference>
<dbReference type="PROSITE" id="PS50004">
    <property type="entry name" value="C2"/>
    <property type="match status" value="1"/>
</dbReference>
<dbReference type="SUPFAM" id="SSF56112">
    <property type="entry name" value="Protein kinase-like (PK-like)"/>
    <property type="match status" value="1"/>
</dbReference>
<dbReference type="Pfam" id="PF00168">
    <property type="entry name" value="C2"/>
    <property type="match status" value="2"/>
</dbReference>
<dbReference type="PANTHER" id="PTHR24351">
    <property type="entry name" value="RIBOSOMAL PROTEIN S6 KINASE"/>
    <property type="match status" value="1"/>
</dbReference>